<evidence type="ECO:0000313" key="3">
    <source>
        <dbReference type="Proteomes" id="UP000516173"/>
    </source>
</evidence>
<dbReference type="AlphaFoldDB" id="A0A7G1KQ63"/>
<evidence type="ECO:0000313" key="2">
    <source>
        <dbReference type="EMBL" id="BCK57001.1"/>
    </source>
</evidence>
<dbReference type="GeneID" id="80349226"/>
<feature type="transmembrane region" description="Helical" evidence="1">
    <location>
        <begin position="107"/>
        <end position="125"/>
    </location>
</feature>
<accession>A0A7G1KQ63</accession>
<protein>
    <submittedName>
        <fullName evidence="2">Uncharacterized protein</fullName>
    </submittedName>
</protein>
<dbReference type="RefSeq" id="WP_187683968.1">
    <property type="nucleotide sequence ID" value="NZ_AP023396.1"/>
</dbReference>
<name>A0A7G1KQ63_9NOCA</name>
<dbReference type="KEGG" id="nwl:NWFMUON74_47730"/>
<sequence>MIKLAGWLITLCGLGHTLGALTQTVPHYAGDWFGWALWEEQNKDPVAMSHTTAAFWYSVFSFGPPLFLVGLIVLWLNRRRIAPPSFVAWSIVCWTVITAILSGPSPLLLLLIASVLLLAGARRAARDRSHASGFSSRPAARPTPG</sequence>
<reference evidence="2 3" key="1">
    <citation type="submission" date="2020-08" db="EMBL/GenBank/DDBJ databases">
        <title>Genome Sequencing of Nocardia wallacei strain FMUON74 and assembly.</title>
        <authorList>
            <person name="Toyokawa M."/>
            <person name="Uesaka K."/>
        </authorList>
    </citation>
    <scope>NUCLEOTIDE SEQUENCE [LARGE SCALE GENOMIC DNA]</scope>
    <source>
        <strain evidence="2 3">FMUON74</strain>
    </source>
</reference>
<keyword evidence="1" id="KW-0812">Transmembrane</keyword>
<feature type="transmembrane region" description="Helical" evidence="1">
    <location>
        <begin position="54"/>
        <end position="76"/>
    </location>
</feature>
<organism evidence="2 3">
    <name type="scientific">Nocardia wallacei</name>
    <dbReference type="NCBI Taxonomy" id="480035"/>
    <lineage>
        <taxon>Bacteria</taxon>
        <taxon>Bacillati</taxon>
        <taxon>Actinomycetota</taxon>
        <taxon>Actinomycetes</taxon>
        <taxon>Mycobacteriales</taxon>
        <taxon>Nocardiaceae</taxon>
        <taxon>Nocardia</taxon>
    </lineage>
</organism>
<keyword evidence="3" id="KW-1185">Reference proteome</keyword>
<proteinExistence type="predicted"/>
<dbReference type="Proteomes" id="UP000516173">
    <property type="component" value="Chromosome"/>
</dbReference>
<keyword evidence="1" id="KW-0472">Membrane</keyword>
<keyword evidence="1" id="KW-1133">Transmembrane helix</keyword>
<dbReference type="InterPro" id="IPR045590">
    <property type="entry name" value="DUF6463"/>
</dbReference>
<dbReference type="Pfam" id="PF20064">
    <property type="entry name" value="DUF6463"/>
    <property type="match status" value="1"/>
</dbReference>
<evidence type="ECO:0000256" key="1">
    <source>
        <dbReference type="SAM" id="Phobius"/>
    </source>
</evidence>
<dbReference type="EMBL" id="AP023396">
    <property type="protein sequence ID" value="BCK57001.1"/>
    <property type="molecule type" value="Genomic_DNA"/>
</dbReference>
<gene>
    <name evidence="2" type="ORF">NWFMUON74_47730</name>
</gene>